<dbReference type="Proteomes" id="UP000050360">
    <property type="component" value="Unassembled WGS sequence"/>
</dbReference>
<keyword evidence="1" id="KW-0812">Transmembrane</keyword>
<sequence>MSINEIMLAVFLINLPFGYIRGNAARFSRKWIMAIHIPVPFIFLIRIFSGLNWTIIPFAGSIRYCRTNSWRKVEKI</sequence>
<dbReference type="EMBL" id="LKCM01000123">
    <property type="protein sequence ID" value="KPQ43847.1"/>
    <property type="molecule type" value="Genomic_DNA"/>
</dbReference>
<accession>A0A0P8AHE0</accession>
<keyword evidence="1" id="KW-0472">Membrane</keyword>
<keyword evidence="1" id="KW-1133">Transmembrane helix</keyword>
<feature type="transmembrane region" description="Helical" evidence="1">
    <location>
        <begin position="6"/>
        <end position="24"/>
    </location>
</feature>
<evidence type="ECO:0000313" key="3">
    <source>
        <dbReference type="Proteomes" id="UP000050360"/>
    </source>
</evidence>
<gene>
    <name evidence="2" type="ORF">MPEBLZ_01564</name>
</gene>
<evidence type="ECO:0000256" key="1">
    <source>
        <dbReference type="SAM" id="Phobius"/>
    </source>
</evidence>
<protein>
    <submittedName>
        <fullName evidence="2">Uncharacterized protein</fullName>
    </submittedName>
</protein>
<proteinExistence type="predicted"/>
<organism evidence="2 3">
    <name type="scientific">Candidatus Methanoperedens nitratireducens</name>
    <dbReference type="NCBI Taxonomy" id="1392998"/>
    <lineage>
        <taxon>Archaea</taxon>
        <taxon>Methanobacteriati</taxon>
        <taxon>Methanobacteriota</taxon>
        <taxon>Stenosarchaea group</taxon>
        <taxon>Methanomicrobia</taxon>
        <taxon>Methanosarcinales</taxon>
        <taxon>ANME-2 cluster</taxon>
        <taxon>Candidatus Methanoperedentaceae</taxon>
        <taxon>Candidatus Methanoperedens</taxon>
    </lineage>
</organism>
<dbReference type="AlphaFoldDB" id="A0A0P8AHE0"/>
<name>A0A0P8AHE0_9EURY</name>
<comment type="caution">
    <text evidence="2">The sequence shown here is derived from an EMBL/GenBank/DDBJ whole genome shotgun (WGS) entry which is preliminary data.</text>
</comment>
<reference evidence="2 3" key="1">
    <citation type="submission" date="2015-09" db="EMBL/GenBank/DDBJ databases">
        <title>A metagenomics-based metabolic model of nitrate-dependent anaerobic oxidation of methane by Methanoperedens-like archaea.</title>
        <authorList>
            <person name="Arshad A."/>
            <person name="Speth D.R."/>
            <person name="De Graaf R.M."/>
            <person name="Op Den Camp H.J."/>
            <person name="Jetten M.S."/>
            <person name="Welte C.U."/>
        </authorList>
    </citation>
    <scope>NUCLEOTIDE SEQUENCE [LARGE SCALE GENOMIC DNA]</scope>
</reference>
<evidence type="ECO:0000313" key="2">
    <source>
        <dbReference type="EMBL" id="KPQ43847.1"/>
    </source>
</evidence>